<evidence type="ECO:0000313" key="2">
    <source>
        <dbReference type="Proteomes" id="UP001516400"/>
    </source>
</evidence>
<dbReference type="Proteomes" id="UP001516400">
    <property type="component" value="Unassembled WGS sequence"/>
</dbReference>
<reference evidence="1 2" key="1">
    <citation type="journal article" date="2021" name="BMC Biol.">
        <title>Horizontally acquired antibacterial genes associated with adaptive radiation of ladybird beetles.</title>
        <authorList>
            <person name="Li H.S."/>
            <person name="Tang X.F."/>
            <person name="Huang Y.H."/>
            <person name="Xu Z.Y."/>
            <person name="Chen M.L."/>
            <person name="Du X.Y."/>
            <person name="Qiu B.Y."/>
            <person name="Chen P.T."/>
            <person name="Zhang W."/>
            <person name="Slipinski A."/>
            <person name="Escalona H.E."/>
            <person name="Waterhouse R.M."/>
            <person name="Zwick A."/>
            <person name="Pang H."/>
        </authorList>
    </citation>
    <scope>NUCLEOTIDE SEQUENCE [LARGE SCALE GENOMIC DNA]</scope>
    <source>
        <strain evidence="1">SYSU2018</strain>
    </source>
</reference>
<comment type="caution">
    <text evidence="1">The sequence shown here is derived from an EMBL/GenBank/DDBJ whole genome shotgun (WGS) entry which is preliminary data.</text>
</comment>
<gene>
    <name evidence="1" type="ORF">HHI36_009341</name>
</gene>
<evidence type="ECO:0000313" key="1">
    <source>
        <dbReference type="EMBL" id="KAL3270289.1"/>
    </source>
</evidence>
<accession>A0ABD2MVV5</accession>
<organism evidence="1 2">
    <name type="scientific">Cryptolaemus montrouzieri</name>
    <dbReference type="NCBI Taxonomy" id="559131"/>
    <lineage>
        <taxon>Eukaryota</taxon>
        <taxon>Metazoa</taxon>
        <taxon>Ecdysozoa</taxon>
        <taxon>Arthropoda</taxon>
        <taxon>Hexapoda</taxon>
        <taxon>Insecta</taxon>
        <taxon>Pterygota</taxon>
        <taxon>Neoptera</taxon>
        <taxon>Endopterygota</taxon>
        <taxon>Coleoptera</taxon>
        <taxon>Polyphaga</taxon>
        <taxon>Cucujiformia</taxon>
        <taxon>Coccinelloidea</taxon>
        <taxon>Coccinellidae</taxon>
        <taxon>Scymninae</taxon>
        <taxon>Scymnini</taxon>
        <taxon>Cryptolaemus</taxon>
    </lineage>
</organism>
<protein>
    <submittedName>
        <fullName evidence="1">Uncharacterized protein</fullName>
    </submittedName>
</protein>
<sequence length="129" mass="14699">MTISEKRVLLNRCPMNEIVYCWSAISSKSSDRDGGPLARAGAIYYKRIARNMRKYKTESWRRRENYGVILDGTEVSISKEEVEQALHEMKNMHLDGVVTEVLKALAKVEDGTIERLFTKLSGVKSFLAN</sequence>
<dbReference type="AlphaFoldDB" id="A0ABD2MVV5"/>
<proteinExistence type="predicted"/>
<name>A0ABD2MVV5_9CUCU</name>
<dbReference type="EMBL" id="JABFTP020000021">
    <property type="protein sequence ID" value="KAL3270289.1"/>
    <property type="molecule type" value="Genomic_DNA"/>
</dbReference>
<keyword evidence="2" id="KW-1185">Reference proteome</keyword>